<accession>A0A485KDH0</accession>
<dbReference type="Proteomes" id="UP000332933">
    <property type="component" value="Unassembled WGS sequence"/>
</dbReference>
<evidence type="ECO:0000313" key="3">
    <source>
        <dbReference type="EMBL" id="VFT82869.1"/>
    </source>
</evidence>
<dbReference type="Gene3D" id="1.20.120.1630">
    <property type="match status" value="1"/>
</dbReference>
<name>A0A485KDH0_9STRA</name>
<evidence type="ECO:0000313" key="4">
    <source>
        <dbReference type="Proteomes" id="UP000332933"/>
    </source>
</evidence>
<feature type="transmembrane region" description="Helical" evidence="1">
    <location>
        <begin position="117"/>
        <end position="138"/>
    </location>
</feature>
<dbReference type="EMBL" id="CAADRA010002228">
    <property type="protein sequence ID" value="VFT82869.1"/>
    <property type="molecule type" value="Genomic_DNA"/>
</dbReference>
<dbReference type="PROSITE" id="PS50244">
    <property type="entry name" value="S5A_REDUCTASE"/>
    <property type="match status" value="1"/>
</dbReference>
<keyword evidence="1" id="KW-0472">Membrane</keyword>
<evidence type="ECO:0000256" key="1">
    <source>
        <dbReference type="SAM" id="Phobius"/>
    </source>
</evidence>
<dbReference type="AlphaFoldDB" id="A0A485KDH0"/>
<dbReference type="OrthoDB" id="67965at2759"/>
<organism evidence="3 4">
    <name type="scientific">Aphanomyces stellatus</name>
    <dbReference type="NCBI Taxonomy" id="120398"/>
    <lineage>
        <taxon>Eukaryota</taxon>
        <taxon>Sar</taxon>
        <taxon>Stramenopiles</taxon>
        <taxon>Oomycota</taxon>
        <taxon>Saprolegniomycetes</taxon>
        <taxon>Saprolegniales</taxon>
        <taxon>Verrucalvaceae</taxon>
        <taxon>Aphanomyces</taxon>
    </lineage>
</organism>
<feature type="transmembrane region" description="Helical" evidence="1">
    <location>
        <begin position="86"/>
        <end position="111"/>
    </location>
</feature>
<dbReference type="EMBL" id="VJMH01002226">
    <property type="protein sequence ID" value="KAF0709621.1"/>
    <property type="molecule type" value="Genomic_DNA"/>
</dbReference>
<keyword evidence="4" id="KW-1185">Reference proteome</keyword>
<keyword evidence="1" id="KW-0812">Transmembrane</keyword>
<dbReference type="InterPro" id="IPR010721">
    <property type="entry name" value="UstE-like"/>
</dbReference>
<reference evidence="3 4" key="1">
    <citation type="submission" date="2019-03" db="EMBL/GenBank/DDBJ databases">
        <authorList>
            <person name="Gaulin E."/>
            <person name="Dumas B."/>
        </authorList>
    </citation>
    <scope>NUCLEOTIDE SEQUENCE [LARGE SCALE GENOMIC DNA]</scope>
    <source>
        <strain evidence="3">CBS 568.67</strain>
    </source>
</reference>
<sequence>MEEVYTSYVIPFRQYVMYDCFGGPRPVQIRYLINAQKGSTFFVVLALMIYFDNWSWTAHIYLANHGIYGFIWLLKDITVPDKAWKAYLTIASTIVAFVSLMIYWAAGYIVVAHGVEASPAVAAVAVMMNTLGSVLMMVTDTQKYFQLKYHHGLITDGWLTWSRNTNYLGEMMIYLSFALLANHWLPYAWLAFIWTVLFMSNMIAKDVSIRNKDGGSAYMHKANLLFPNVVGWARSGVESRPAECS</sequence>
<proteinExistence type="predicted"/>
<keyword evidence="1" id="KW-1133">Transmembrane helix</keyword>
<evidence type="ECO:0000313" key="2">
    <source>
        <dbReference type="EMBL" id="KAF0709621.1"/>
    </source>
</evidence>
<protein>
    <submittedName>
        <fullName evidence="3">Aste57867_5846 protein</fullName>
    </submittedName>
</protein>
<dbReference type="Pfam" id="PF06966">
    <property type="entry name" value="DUF1295"/>
    <property type="match status" value="1"/>
</dbReference>
<gene>
    <name evidence="3" type="primary">Aste57867_5846</name>
    <name evidence="2" type="ORF">As57867_005832</name>
    <name evidence="3" type="ORF">ASTE57867_5846</name>
</gene>
<reference evidence="2" key="2">
    <citation type="submission" date="2019-06" db="EMBL/GenBank/DDBJ databases">
        <title>Genomics analysis of Aphanomyces spp. identifies a new class of oomycete effector associated with host adaptation.</title>
        <authorList>
            <person name="Gaulin E."/>
        </authorList>
    </citation>
    <scope>NUCLEOTIDE SEQUENCE</scope>
    <source>
        <strain evidence="2">CBS 578.67</strain>
    </source>
</reference>